<dbReference type="GO" id="GO:0016051">
    <property type="term" value="P:carbohydrate biosynthetic process"/>
    <property type="evidence" value="ECO:0007669"/>
    <property type="project" value="InterPro"/>
</dbReference>
<dbReference type="GO" id="GO:0047444">
    <property type="term" value="F:N-acylneuraminate-9-phosphate synthase activity"/>
    <property type="evidence" value="ECO:0007669"/>
    <property type="project" value="TreeGrafter"/>
</dbReference>
<dbReference type="PROSITE" id="PS50844">
    <property type="entry name" value="AFP_LIKE"/>
    <property type="match status" value="1"/>
</dbReference>
<dbReference type="AlphaFoldDB" id="A0A928Z794"/>
<dbReference type="GO" id="GO:0050462">
    <property type="term" value="F:N-acetylneuraminate synthase activity"/>
    <property type="evidence" value="ECO:0007669"/>
    <property type="project" value="UniProtKB-EC"/>
</dbReference>
<dbReference type="RefSeq" id="WP_264319706.1">
    <property type="nucleotide sequence ID" value="NZ_JADEXN010000010.1"/>
</dbReference>
<dbReference type="CDD" id="cd11615">
    <property type="entry name" value="SAF_NeuB_like"/>
    <property type="match status" value="1"/>
</dbReference>
<dbReference type="InterPro" id="IPR013974">
    <property type="entry name" value="SAF"/>
</dbReference>
<dbReference type="EC" id="2.5.1.56" evidence="2"/>
<accession>A0A928Z794</accession>
<dbReference type="Pfam" id="PF03102">
    <property type="entry name" value="NeuB"/>
    <property type="match status" value="1"/>
</dbReference>
<dbReference type="Proteomes" id="UP000621799">
    <property type="component" value="Unassembled WGS sequence"/>
</dbReference>
<dbReference type="InterPro" id="IPR013132">
    <property type="entry name" value="PseI/NeuA/B-like_N"/>
</dbReference>
<keyword evidence="3" id="KW-1185">Reference proteome</keyword>
<protein>
    <submittedName>
        <fullName evidence="2">N-acetylneuraminate synthase</fullName>
        <ecNumber evidence="2">2.5.1.56</ecNumber>
    </submittedName>
</protein>
<gene>
    <name evidence="2" type="primary">neuB</name>
    <name evidence="2" type="ORF">IQ235_01360</name>
</gene>
<keyword evidence="2" id="KW-0808">Transferase</keyword>
<dbReference type="InterPro" id="IPR006190">
    <property type="entry name" value="SAF_AFP_Neu5Ac"/>
</dbReference>
<dbReference type="InterPro" id="IPR057736">
    <property type="entry name" value="SAF_PseI/NeuA/NeuB"/>
</dbReference>
<dbReference type="InterPro" id="IPR036732">
    <property type="entry name" value="AFP_Neu5c_C_sf"/>
</dbReference>
<dbReference type="SUPFAM" id="SSF51269">
    <property type="entry name" value="AFP III-like domain"/>
    <property type="match status" value="1"/>
</dbReference>
<name>A0A928Z794_9CYAN</name>
<dbReference type="Gene3D" id="3.90.1210.10">
    <property type="entry name" value="Antifreeze-like/N-acetylneuraminic acid synthase C-terminal domain"/>
    <property type="match status" value="1"/>
</dbReference>
<dbReference type="Gene3D" id="3.20.20.70">
    <property type="entry name" value="Aldolase class I"/>
    <property type="match status" value="1"/>
</dbReference>
<dbReference type="InterPro" id="IPR013785">
    <property type="entry name" value="Aldolase_TIM"/>
</dbReference>
<evidence type="ECO:0000313" key="2">
    <source>
        <dbReference type="EMBL" id="MBE9039443.1"/>
    </source>
</evidence>
<dbReference type="Pfam" id="PF08666">
    <property type="entry name" value="SAF"/>
    <property type="match status" value="1"/>
</dbReference>
<dbReference type="NCBIfam" id="TIGR03569">
    <property type="entry name" value="NeuB_NnaB"/>
    <property type="match status" value="1"/>
</dbReference>
<evidence type="ECO:0000259" key="1">
    <source>
        <dbReference type="PROSITE" id="PS50844"/>
    </source>
</evidence>
<dbReference type="PANTHER" id="PTHR42966">
    <property type="entry name" value="N-ACETYLNEURAMINATE SYNTHASE"/>
    <property type="match status" value="1"/>
</dbReference>
<organism evidence="2 3">
    <name type="scientific">Zarconia navalis LEGE 11467</name>
    <dbReference type="NCBI Taxonomy" id="1828826"/>
    <lineage>
        <taxon>Bacteria</taxon>
        <taxon>Bacillati</taxon>
        <taxon>Cyanobacteriota</taxon>
        <taxon>Cyanophyceae</taxon>
        <taxon>Oscillatoriophycideae</taxon>
        <taxon>Oscillatoriales</taxon>
        <taxon>Oscillatoriales incertae sedis</taxon>
        <taxon>Zarconia</taxon>
        <taxon>Zarconia navalis</taxon>
    </lineage>
</organism>
<comment type="caution">
    <text evidence="2">The sequence shown here is derived from an EMBL/GenBank/DDBJ whole genome shotgun (WGS) entry which is preliminary data.</text>
</comment>
<proteinExistence type="predicted"/>
<sequence>MSQGRVYIIAEAGVNHNGSLELAKQLIDAAAMAGADAVKFQTFKSERIVSRVAPKAEYQAQATDRLESQLEMLQKLELSLCDHHVLIDYCQQKGIQFLSTPFDLDSVDFLARELNLPRLKISSGDLTNFPLLLRASQTGKPIVLSTGMSTLGEVESALGVLAFGYIRSSEPPSVAAFQAAYRSEAGQAALQKQVILLHCTTDYPAPFATVNLKAMETLRSAFGLPVGYSDHTPGIAVTIAAAARGATAIEKHFTLDRTLPGPDHQASLEPDELTTAIESIRQVELALGISTKMPTLTELKNQVVVRKSLVAARSIEKGEVFTEQNLAIKRPGNGISPMEYWNLLGCRATRSYQEDESIEL</sequence>
<evidence type="ECO:0000313" key="3">
    <source>
        <dbReference type="Proteomes" id="UP000621799"/>
    </source>
</evidence>
<dbReference type="InterPro" id="IPR020007">
    <property type="entry name" value="NeuB/NeuA"/>
</dbReference>
<dbReference type="SUPFAM" id="SSF51569">
    <property type="entry name" value="Aldolase"/>
    <property type="match status" value="1"/>
</dbReference>
<dbReference type="InterPro" id="IPR051690">
    <property type="entry name" value="PseI-like"/>
</dbReference>
<dbReference type="PANTHER" id="PTHR42966:SF1">
    <property type="entry name" value="SIALIC ACID SYNTHASE"/>
    <property type="match status" value="1"/>
</dbReference>
<feature type="domain" description="AFP-like" evidence="1">
    <location>
        <begin position="308"/>
        <end position="360"/>
    </location>
</feature>
<reference evidence="2" key="1">
    <citation type="submission" date="2020-10" db="EMBL/GenBank/DDBJ databases">
        <authorList>
            <person name="Castelo-Branco R."/>
            <person name="Eusebio N."/>
            <person name="Adriana R."/>
            <person name="Vieira A."/>
            <person name="Brugerolle De Fraissinette N."/>
            <person name="Rezende De Castro R."/>
            <person name="Schneider M.P."/>
            <person name="Vasconcelos V."/>
            <person name="Leao P.N."/>
        </authorList>
    </citation>
    <scope>NUCLEOTIDE SEQUENCE</scope>
    <source>
        <strain evidence="2">LEGE 11467</strain>
    </source>
</reference>
<dbReference type="EMBL" id="JADEXN010000010">
    <property type="protein sequence ID" value="MBE9039443.1"/>
    <property type="molecule type" value="Genomic_DNA"/>
</dbReference>